<evidence type="ECO:0000313" key="3">
    <source>
        <dbReference type="EMBL" id="GFO44365.1"/>
    </source>
</evidence>
<comment type="caution">
    <text evidence="3">The sequence shown here is derived from an EMBL/GenBank/DDBJ whole genome shotgun (WGS) entry which is preliminary data.</text>
</comment>
<dbReference type="PANTHER" id="PTHR24020">
    <property type="entry name" value="COLLAGEN ALPHA"/>
    <property type="match status" value="1"/>
</dbReference>
<dbReference type="CDD" id="cd01450">
    <property type="entry name" value="vWFA_subfamily_ECM"/>
    <property type="match status" value="2"/>
</dbReference>
<gene>
    <name evidence="3" type="ORF">PoB_007087000</name>
</gene>
<dbReference type="InterPro" id="IPR002035">
    <property type="entry name" value="VWF_A"/>
</dbReference>
<evidence type="ECO:0000313" key="4">
    <source>
        <dbReference type="Proteomes" id="UP000735302"/>
    </source>
</evidence>
<dbReference type="EMBL" id="BLXT01007949">
    <property type="protein sequence ID" value="GFO44365.1"/>
    <property type="molecule type" value="Genomic_DNA"/>
</dbReference>
<dbReference type="SUPFAM" id="SSF53300">
    <property type="entry name" value="vWA-like"/>
    <property type="match status" value="2"/>
</dbReference>
<keyword evidence="4" id="KW-1185">Reference proteome</keyword>
<dbReference type="Pfam" id="PF00092">
    <property type="entry name" value="VWA"/>
    <property type="match status" value="2"/>
</dbReference>
<keyword evidence="1" id="KW-0732">Signal</keyword>
<protein>
    <recommendedName>
        <fullName evidence="2">VWFA domain-containing protein</fullName>
    </recommendedName>
</protein>
<reference evidence="3 4" key="1">
    <citation type="journal article" date="2021" name="Elife">
        <title>Chloroplast acquisition without the gene transfer in kleptoplastic sea slugs, Plakobranchus ocellatus.</title>
        <authorList>
            <person name="Maeda T."/>
            <person name="Takahashi S."/>
            <person name="Yoshida T."/>
            <person name="Shimamura S."/>
            <person name="Takaki Y."/>
            <person name="Nagai Y."/>
            <person name="Toyoda A."/>
            <person name="Suzuki Y."/>
            <person name="Arimoto A."/>
            <person name="Ishii H."/>
            <person name="Satoh N."/>
            <person name="Nishiyama T."/>
            <person name="Hasebe M."/>
            <person name="Maruyama T."/>
            <person name="Minagawa J."/>
            <person name="Obokata J."/>
            <person name="Shigenobu S."/>
        </authorList>
    </citation>
    <scope>NUCLEOTIDE SEQUENCE [LARGE SCALE GENOMIC DNA]</scope>
</reference>
<dbReference type="Gene3D" id="3.40.50.410">
    <property type="entry name" value="von Willebrand factor, type A domain"/>
    <property type="match status" value="2"/>
</dbReference>
<dbReference type="InterPro" id="IPR036465">
    <property type="entry name" value="vWFA_dom_sf"/>
</dbReference>
<dbReference type="Proteomes" id="UP000735302">
    <property type="component" value="Unassembled WGS sequence"/>
</dbReference>
<feature type="domain" description="VWFA" evidence="2">
    <location>
        <begin position="185"/>
        <end position="361"/>
    </location>
</feature>
<dbReference type="SMART" id="SM00327">
    <property type="entry name" value="VWA"/>
    <property type="match status" value="2"/>
</dbReference>
<sequence>MVPFAVLLVTACLFSSLEASVVKREKNDCPAKCKSEPLDISFIVDSKDSFGFTANTDKNSLEGAINMMPYRSGVTTETGMAIKWYLDNHLPQVRPNVRHVVIVLTDGNSQQPEITKEEAMKAHAQGLDVFAIGVGHEVSKQELHNIASDASENAEKKDTWLFQSKAISLISSNLSPKACQFDPVDISFVIDSSVSIGEQNFTLGLAFIRHFLDSFEINPSSIRVAAIMFGEGVYSNQAMPFDMYQNKEDTLDAILSLRWMHATRTDTGRGIDFMVDQFLPNARPYAAHIGIVITDGKSQEEYRTMESAERARNAGVTMYAVGVGSFDSNLDAEELTNIAGDSARVLTADNYAMLNSIKASLTDITCVGIERSLQSQREVFQAQG</sequence>
<feature type="chain" id="PRO_5043887260" description="VWFA domain-containing protein" evidence="1">
    <location>
        <begin position="20"/>
        <end position="384"/>
    </location>
</feature>
<dbReference type="InterPro" id="IPR050525">
    <property type="entry name" value="ECM_Assembly_Org"/>
</dbReference>
<feature type="domain" description="VWFA" evidence="2">
    <location>
        <begin position="40"/>
        <end position="178"/>
    </location>
</feature>
<accession>A0AAV4DJP0</accession>
<dbReference type="PROSITE" id="PS50234">
    <property type="entry name" value="VWFA"/>
    <property type="match status" value="2"/>
</dbReference>
<feature type="signal peptide" evidence="1">
    <location>
        <begin position="1"/>
        <end position="19"/>
    </location>
</feature>
<evidence type="ECO:0000256" key="1">
    <source>
        <dbReference type="SAM" id="SignalP"/>
    </source>
</evidence>
<organism evidence="3 4">
    <name type="scientific">Plakobranchus ocellatus</name>
    <dbReference type="NCBI Taxonomy" id="259542"/>
    <lineage>
        <taxon>Eukaryota</taxon>
        <taxon>Metazoa</taxon>
        <taxon>Spiralia</taxon>
        <taxon>Lophotrochozoa</taxon>
        <taxon>Mollusca</taxon>
        <taxon>Gastropoda</taxon>
        <taxon>Heterobranchia</taxon>
        <taxon>Euthyneura</taxon>
        <taxon>Panpulmonata</taxon>
        <taxon>Sacoglossa</taxon>
        <taxon>Placobranchoidea</taxon>
        <taxon>Plakobranchidae</taxon>
        <taxon>Plakobranchus</taxon>
    </lineage>
</organism>
<name>A0AAV4DJP0_9GAST</name>
<dbReference type="PANTHER" id="PTHR24020:SF87">
    <property type="entry name" value="COLLAGEN ALPHA-1(VI) CHAIN-LIKE"/>
    <property type="match status" value="1"/>
</dbReference>
<proteinExistence type="predicted"/>
<dbReference type="PRINTS" id="PR00453">
    <property type="entry name" value="VWFADOMAIN"/>
</dbReference>
<evidence type="ECO:0000259" key="2">
    <source>
        <dbReference type="PROSITE" id="PS50234"/>
    </source>
</evidence>
<dbReference type="AlphaFoldDB" id="A0AAV4DJP0"/>